<evidence type="ECO:0000313" key="4">
    <source>
        <dbReference type="Proteomes" id="UP000319257"/>
    </source>
</evidence>
<evidence type="ECO:0000313" key="3">
    <source>
        <dbReference type="EMBL" id="TPX11747.1"/>
    </source>
</evidence>
<feature type="region of interest" description="Disordered" evidence="1">
    <location>
        <begin position="1"/>
        <end position="42"/>
    </location>
</feature>
<feature type="compositionally biased region" description="Polar residues" evidence="1">
    <location>
        <begin position="1"/>
        <end position="11"/>
    </location>
</feature>
<gene>
    <name evidence="3" type="ORF">E0L32_007484</name>
</gene>
<proteinExistence type="predicted"/>
<evidence type="ECO:0000256" key="1">
    <source>
        <dbReference type="SAM" id="MobiDB-lite"/>
    </source>
</evidence>
<dbReference type="Pfam" id="PF17100">
    <property type="entry name" value="NACHT_N"/>
    <property type="match status" value="1"/>
</dbReference>
<dbReference type="RefSeq" id="XP_030993458.1">
    <property type="nucleotide sequence ID" value="XM_031142234.1"/>
</dbReference>
<comment type="caution">
    <text evidence="3">The sequence shown here is derived from an EMBL/GenBank/DDBJ whole genome shotgun (WGS) entry which is preliminary data.</text>
</comment>
<organism evidence="3 4">
    <name type="scientific">Thyridium curvatum</name>
    <dbReference type="NCBI Taxonomy" id="1093900"/>
    <lineage>
        <taxon>Eukaryota</taxon>
        <taxon>Fungi</taxon>
        <taxon>Dikarya</taxon>
        <taxon>Ascomycota</taxon>
        <taxon>Pezizomycotina</taxon>
        <taxon>Sordariomycetes</taxon>
        <taxon>Sordariomycetidae</taxon>
        <taxon>Thyridiales</taxon>
        <taxon>Thyridiaceae</taxon>
        <taxon>Thyridium</taxon>
    </lineage>
</organism>
<protein>
    <recommendedName>
        <fullName evidence="2">NWD NACHT-NTPase N-terminal domain-containing protein</fullName>
    </recommendedName>
</protein>
<dbReference type="InterPro" id="IPR031359">
    <property type="entry name" value="NACHT_N"/>
</dbReference>
<sequence length="528" mass="58586">MAAPPSRQTAAARSLHGAEQVDGSADAPATREQSSSSEATENALWDEAYDRMKSTNLVLVEKFEKKAMEAYHKLREGQVSPQDASLHGLAAFPQDAEKRRRLMQDMAQLQLQRTHDDRAQKVRNVVKTAVQLFEVLEKQLSPLFEATPLAGLAFGGLCLVLRTPANNYGIQFAASGITVHEKMMQGLKHIAENSRWYLEKSKSSVFQSKSDSAKVTMSPLREILLNIFSTMLEYQVTSVNWSGRSFFNYFRTNPFPDLLSKLKEAENDFYRKATFDQHEVAQKMKETRRVRSFLKALGGDTLKMLHTEDEHASARTIAEWLVNEPSFKSWEESCTGILSVTTTHQCNPALAKTLASTLKQREGDILAYFTVTPRAGQFSKLLKSLITQIVDQKTPEGDDLASILRYKDSGHDENLLLECFERALATLGCTVRVVFFLDISCTASSELQEGLRQLVGKMFPVDTNTSHLIQVLITSHADVGLNQVLSPKHGGKTTYLLAPPLLPISQAPLSIDTTSSTDAAGPTDIDIA</sequence>
<dbReference type="STRING" id="1093900.A0A507AWA5"/>
<dbReference type="EMBL" id="SKBQ01000046">
    <property type="protein sequence ID" value="TPX11747.1"/>
    <property type="molecule type" value="Genomic_DNA"/>
</dbReference>
<dbReference type="Proteomes" id="UP000319257">
    <property type="component" value="Unassembled WGS sequence"/>
</dbReference>
<reference evidence="3 4" key="1">
    <citation type="submission" date="2019-06" db="EMBL/GenBank/DDBJ databases">
        <title>Draft genome sequence of the filamentous fungus Phialemoniopsis curvata isolated from diesel fuel.</title>
        <authorList>
            <person name="Varaljay V.A."/>
            <person name="Lyon W.J."/>
            <person name="Crouch A.L."/>
            <person name="Drake C.E."/>
            <person name="Hollomon J.M."/>
            <person name="Nadeau L.J."/>
            <person name="Nunn H.S."/>
            <person name="Stevenson B.S."/>
            <person name="Bojanowski C.L."/>
            <person name="Crookes-Goodson W.J."/>
        </authorList>
    </citation>
    <scope>NUCLEOTIDE SEQUENCE [LARGE SCALE GENOMIC DNA]</scope>
    <source>
        <strain evidence="3 4">D216</strain>
    </source>
</reference>
<accession>A0A507AWA5</accession>
<name>A0A507AWA5_9PEZI</name>
<feature type="compositionally biased region" description="Polar residues" evidence="1">
    <location>
        <begin position="31"/>
        <end position="40"/>
    </location>
</feature>
<keyword evidence="4" id="KW-1185">Reference proteome</keyword>
<dbReference type="AlphaFoldDB" id="A0A507AWA5"/>
<dbReference type="InParanoid" id="A0A507AWA5"/>
<feature type="domain" description="NWD NACHT-NTPase N-terminal" evidence="2">
    <location>
        <begin position="43"/>
        <end position="242"/>
    </location>
</feature>
<evidence type="ECO:0000259" key="2">
    <source>
        <dbReference type="Pfam" id="PF17100"/>
    </source>
</evidence>
<dbReference type="GeneID" id="41974931"/>